<evidence type="ECO:0000256" key="4">
    <source>
        <dbReference type="ARBA" id="ARBA00011575"/>
    </source>
</evidence>
<sequence length="500" mass="54815">MESFKYFPSLEQFREEAKTNNIIPVFRDILADTDTPVSAFMKIDDGGESFLLESVEFGDKWGRYSFLGSSAKAVIRAKDGLVTISGGGKVTERTGDPLAILSDYLGGFSMATLPGVEGLKFAGGVIGFMGYDMVRYIENIPRNPKHKDRSDELKVDDYCFIQTDTLLAFDNVSHSIKVICSACVADGADPEAVYNEAIEKIDALIAKLRAPAPLRINKGGEHLPITSNYRKEDFKAGVARIKEYIEAGDVIQTVLAQRFETGQNVESFDIYRALRVTNPSPYMFFLRMAGIELAGSSPEILVALNEGEVTVRPIAGTRPRGRDARSDKAFEDELLSDPKELAEHIMLVDLGRNDVGKVSKPGSVEVDQFMVIERYSHVMHIVSNVTGQKLDGLSSFDVLSSCFPAGTLTGAAKVRSMEIIEELEPDGRTTYGGCVGYFDYSGNMDTCITIRTVLAKDGRLYVQAGAGIVADSDPEREFEETVNKSKGVLKAVEMARDGFE</sequence>
<comment type="subunit">
    <text evidence="4">Heterotetramer consisting of two non-identical subunits: a beta subunit (TrpG) and a large alpha subunit (TrpE).</text>
</comment>
<gene>
    <name evidence="17" type="ORF">MNBD_DELTA02-954</name>
</gene>
<comment type="pathway">
    <text evidence="2">Amino-acid biosynthesis; L-tryptophan biosynthesis; L-tryptophan from chorismate: step 1/5.</text>
</comment>
<keyword evidence="8" id="KW-0479">Metal-binding</keyword>
<comment type="catalytic activity">
    <reaction evidence="14">
        <text>chorismate + L-glutamine = anthranilate + pyruvate + L-glutamate + H(+)</text>
        <dbReference type="Rhea" id="RHEA:21732"/>
        <dbReference type="ChEBI" id="CHEBI:15361"/>
        <dbReference type="ChEBI" id="CHEBI:15378"/>
        <dbReference type="ChEBI" id="CHEBI:16567"/>
        <dbReference type="ChEBI" id="CHEBI:29748"/>
        <dbReference type="ChEBI" id="CHEBI:29985"/>
        <dbReference type="ChEBI" id="CHEBI:58359"/>
        <dbReference type="EC" id="4.1.3.27"/>
    </reaction>
</comment>
<keyword evidence="9" id="KW-0822">Tryptophan biosynthesis</keyword>
<dbReference type="GO" id="GO:0046872">
    <property type="term" value="F:metal ion binding"/>
    <property type="evidence" value="ECO:0007669"/>
    <property type="project" value="UniProtKB-KW"/>
</dbReference>
<dbReference type="GO" id="GO:0000162">
    <property type="term" value="P:L-tryptophan biosynthetic process"/>
    <property type="evidence" value="ECO:0007669"/>
    <property type="project" value="UniProtKB-UniPathway"/>
</dbReference>
<dbReference type="SUPFAM" id="SSF56322">
    <property type="entry name" value="ADC synthase"/>
    <property type="match status" value="1"/>
</dbReference>
<keyword evidence="10" id="KW-0460">Magnesium</keyword>
<dbReference type="Pfam" id="PF00425">
    <property type="entry name" value="Chorismate_bind"/>
    <property type="match status" value="1"/>
</dbReference>
<evidence type="ECO:0000256" key="2">
    <source>
        <dbReference type="ARBA" id="ARBA00004873"/>
    </source>
</evidence>
<dbReference type="InterPro" id="IPR015890">
    <property type="entry name" value="Chorismate_C"/>
</dbReference>
<reference evidence="17" key="1">
    <citation type="submission" date="2018-06" db="EMBL/GenBank/DDBJ databases">
        <authorList>
            <person name="Zhirakovskaya E."/>
        </authorList>
    </citation>
    <scope>NUCLEOTIDE SEQUENCE</scope>
</reference>
<keyword evidence="11" id="KW-0057">Aromatic amino acid biosynthesis</keyword>
<dbReference type="GO" id="GO:0004049">
    <property type="term" value="F:anthranilate synthase activity"/>
    <property type="evidence" value="ECO:0007669"/>
    <property type="project" value="UniProtKB-EC"/>
</dbReference>
<dbReference type="Gene3D" id="3.60.120.10">
    <property type="entry name" value="Anthranilate synthase"/>
    <property type="match status" value="1"/>
</dbReference>
<proteinExistence type="inferred from homology"/>
<dbReference type="UniPathway" id="UPA00035">
    <property type="reaction ID" value="UER00040"/>
</dbReference>
<evidence type="ECO:0000256" key="14">
    <source>
        <dbReference type="ARBA" id="ARBA00047683"/>
    </source>
</evidence>
<dbReference type="EMBL" id="UOEZ01000047">
    <property type="protein sequence ID" value="VAW36929.1"/>
    <property type="molecule type" value="Genomic_DNA"/>
</dbReference>
<feature type="domain" description="Anthranilate synthase component I N-terminal" evidence="16">
    <location>
        <begin position="32"/>
        <end position="176"/>
    </location>
</feature>
<comment type="cofactor">
    <cofactor evidence="1">
        <name>Mg(2+)</name>
        <dbReference type="ChEBI" id="CHEBI:18420"/>
    </cofactor>
</comment>
<evidence type="ECO:0000256" key="3">
    <source>
        <dbReference type="ARBA" id="ARBA00009562"/>
    </source>
</evidence>
<dbReference type="PANTHER" id="PTHR11236:SF48">
    <property type="entry name" value="ISOCHORISMATE SYNTHASE MENF"/>
    <property type="match status" value="1"/>
</dbReference>
<dbReference type="PANTHER" id="PTHR11236">
    <property type="entry name" value="AMINOBENZOATE/ANTHRANILATE SYNTHASE"/>
    <property type="match status" value="1"/>
</dbReference>
<dbReference type="InterPro" id="IPR005801">
    <property type="entry name" value="ADC_synthase"/>
</dbReference>
<comment type="similarity">
    <text evidence="3">Belongs to the anthranilate synthase component I family.</text>
</comment>
<evidence type="ECO:0000256" key="1">
    <source>
        <dbReference type="ARBA" id="ARBA00001946"/>
    </source>
</evidence>
<evidence type="ECO:0000256" key="13">
    <source>
        <dbReference type="ARBA" id="ARBA00025634"/>
    </source>
</evidence>
<dbReference type="InterPro" id="IPR005256">
    <property type="entry name" value="Anth_synth_I_PabB"/>
</dbReference>
<name>A0A3B0VJD8_9ZZZZ</name>
<evidence type="ECO:0000256" key="8">
    <source>
        <dbReference type="ARBA" id="ARBA00022723"/>
    </source>
</evidence>
<evidence type="ECO:0000313" key="17">
    <source>
        <dbReference type="EMBL" id="VAW36929.1"/>
    </source>
</evidence>
<evidence type="ECO:0000256" key="9">
    <source>
        <dbReference type="ARBA" id="ARBA00022822"/>
    </source>
</evidence>
<evidence type="ECO:0000256" key="11">
    <source>
        <dbReference type="ARBA" id="ARBA00023141"/>
    </source>
</evidence>
<evidence type="ECO:0000256" key="7">
    <source>
        <dbReference type="ARBA" id="ARBA00022605"/>
    </source>
</evidence>
<feature type="domain" description="Chorismate-utilising enzyme C-terminal" evidence="15">
    <location>
        <begin position="231"/>
        <end position="484"/>
    </location>
</feature>
<keyword evidence="7" id="KW-0028">Amino-acid biosynthesis</keyword>
<accession>A0A3B0VJD8</accession>
<dbReference type="InterPro" id="IPR006805">
    <property type="entry name" value="Anth_synth_I_N"/>
</dbReference>
<evidence type="ECO:0000259" key="16">
    <source>
        <dbReference type="Pfam" id="PF04715"/>
    </source>
</evidence>
<comment type="function">
    <text evidence="13">Part of a heterotetrameric complex that catalyzes the two-step biosynthesis of anthranilate, an intermediate in the biosynthesis of L-tryptophan. In the first step, the glutamine-binding beta subunit (TrpG) of anthranilate synthase (AS) provides the glutamine amidotransferase activity which generates ammonia as a substrate that, along with chorismate, is used in the second step, catalyzed by the large alpha subunit of AS (TrpE) to produce anthranilate. In the absence of TrpG, TrpE can synthesize anthranilate directly from chorismate and high concentrations of ammonia.</text>
</comment>
<protein>
    <recommendedName>
        <fullName evidence="6">Anthranilate synthase component 1</fullName>
        <ecNumber evidence="5">4.1.3.27</ecNumber>
    </recommendedName>
</protein>
<dbReference type="Pfam" id="PF04715">
    <property type="entry name" value="Anth_synt_I_N"/>
    <property type="match status" value="1"/>
</dbReference>
<dbReference type="NCBIfam" id="TIGR00564">
    <property type="entry name" value="trpE_most"/>
    <property type="match status" value="1"/>
</dbReference>
<evidence type="ECO:0000256" key="10">
    <source>
        <dbReference type="ARBA" id="ARBA00022842"/>
    </source>
</evidence>
<evidence type="ECO:0000256" key="5">
    <source>
        <dbReference type="ARBA" id="ARBA00012266"/>
    </source>
</evidence>
<dbReference type="InterPro" id="IPR019999">
    <property type="entry name" value="Anth_synth_I-like"/>
</dbReference>
<evidence type="ECO:0000259" key="15">
    <source>
        <dbReference type="Pfam" id="PF00425"/>
    </source>
</evidence>
<organism evidence="17">
    <name type="scientific">hydrothermal vent metagenome</name>
    <dbReference type="NCBI Taxonomy" id="652676"/>
    <lineage>
        <taxon>unclassified sequences</taxon>
        <taxon>metagenomes</taxon>
        <taxon>ecological metagenomes</taxon>
    </lineage>
</organism>
<evidence type="ECO:0000256" key="6">
    <source>
        <dbReference type="ARBA" id="ARBA00020653"/>
    </source>
</evidence>
<dbReference type="AlphaFoldDB" id="A0A3B0VJD8"/>
<dbReference type="PRINTS" id="PR00095">
    <property type="entry name" value="ANTSNTHASEI"/>
</dbReference>
<dbReference type="EC" id="4.1.3.27" evidence="5"/>
<evidence type="ECO:0000256" key="12">
    <source>
        <dbReference type="ARBA" id="ARBA00023239"/>
    </source>
</evidence>
<keyword evidence="12 17" id="KW-0456">Lyase</keyword>